<feature type="domain" description="Aminoglycoside phosphotransferase" evidence="1">
    <location>
        <begin position="32"/>
        <end position="283"/>
    </location>
</feature>
<gene>
    <name evidence="2" type="ORF">NZH93_42645</name>
</gene>
<evidence type="ECO:0000313" key="3">
    <source>
        <dbReference type="Proteomes" id="UP001141259"/>
    </source>
</evidence>
<protein>
    <submittedName>
        <fullName evidence="2">Aminoglycoside phosphotransferase family protein</fullName>
    </submittedName>
</protein>
<dbReference type="PANTHER" id="PTHR21310:SF15">
    <property type="entry name" value="AMINOGLYCOSIDE PHOSPHOTRANSFERASE DOMAIN-CONTAINING PROTEIN"/>
    <property type="match status" value="1"/>
</dbReference>
<dbReference type="Gene3D" id="3.90.1200.10">
    <property type="match status" value="1"/>
</dbReference>
<dbReference type="InterPro" id="IPR011009">
    <property type="entry name" value="Kinase-like_dom_sf"/>
</dbReference>
<dbReference type="RefSeq" id="WP_259629038.1">
    <property type="nucleotide sequence ID" value="NZ_JANYMP010000034.1"/>
</dbReference>
<dbReference type="Proteomes" id="UP001141259">
    <property type="component" value="Unassembled WGS sequence"/>
</dbReference>
<reference evidence="2" key="1">
    <citation type="submission" date="2022-08" db="EMBL/GenBank/DDBJ databases">
        <authorList>
            <person name="Tistechok S."/>
            <person name="Samborskyy M."/>
            <person name="Roman I."/>
        </authorList>
    </citation>
    <scope>NUCLEOTIDE SEQUENCE</scope>
    <source>
        <strain evidence="2">DSM 103496</strain>
    </source>
</reference>
<sequence>MRSQSKRALREDEVAAAVSEAFGVDTAITSAAEIADGTFNAVWLLDLDPVGPVVLKAAPTPSTPLMTYERRIARTEALALTATATVAPVPVLHHAGFDSAGVGGDFLITSVVDGDTWHRLGSRVAGAERARLRRDLGRIVAGLHTVRGNGFGYPEPSAGLGGDTWTEAFTAMFDALLADADRYGVVPPVPTAAVRDLLRSSRALLDEVTDPVLVHFDLWEGNVLLAGDGGSRRVTGLIDLERAFWGDPHAEFVSLALLGDLADDDPLLDGYREAGGSADLTPSARRRIALYQAYLYLIMVVEAVPRGYRGVKSAVAQSLYKSKFKRALNRAAG</sequence>
<dbReference type="PANTHER" id="PTHR21310">
    <property type="entry name" value="AMINOGLYCOSIDE PHOSPHOTRANSFERASE-RELATED-RELATED"/>
    <property type="match status" value="1"/>
</dbReference>
<dbReference type="EMBL" id="JANYMP010000034">
    <property type="protein sequence ID" value="MCS7483581.1"/>
    <property type="molecule type" value="Genomic_DNA"/>
</dbReference>
<dbReference type="AlphaFoldDB" id="A0A9X2VVV9"/>
<dbReference type="InterPro" id="IPR002575">
    <property type="entry name" value="Aminoglycoside_PTrfase"/>
</dbReference>
<keyword evidence="3" id="KW-1185">Reference proteome</keyword>
<dbReference type="Pfam" id="PF01636">
    <property type="entry name" value="APH"/>
    <property type="match status" value="1"/>
</dbReference>
<proteinExistence type="predicted"/>
<evidence type="ECO:0000259" key="1">
    <source>
        <dbReference type="Pfam" id="PF01636"/>
    </source>
</evidence>
<evidence type="ECO:0000313" key="2">
    <source>
        <dbReference type="EMBL" id="MCS7483581.1"/>
    </source>
</evidence>
<dbReference type="SUPFAM" id="SSF56112">
    <property type="entry name" value="Protein kinase-like (PK-like)"/>
    <property type="match status" value="1"/>
</dbReference>
<organism evidence="2 3">
    <name type="scientific">Umezawaea endophytica</name>
    <dbReference type="NCBI Taxonomy" id="1654476"/>
    <lineage>
        <taxon>Bacteria</taxon>
        <taxon>Bacillati</taxon>
        <taxon>Actinomycetota</taxon>
        <taxon>Actinomycetes</taxon>
        <taxon>Pseudonocardiales</taxon>
        <taxon>Pseudonocardiaceae</taxon>
        <taxon>Umezawaea</taxon>
    </lineage>
</organism>
<dbReference type="InterPro" id="IPR051678">
    <property type="entry name" value="AGP_Transferase"/>
</dbReference>
<name>A0A9X2VVV9_9PSEU</name>
<accession>A0A9X2VVV9</accession>
<comment type="caution">
    <text evidence="2">The sequence shown here is derived from an EMBL/GenBank/DDBJ whole genome shotgun (WGS) entry which is preliminary data.</text>
</comment>